<evidence type="ECO:0000313" key="2">
    <source>
        <dbReference type="Proteomes" id="UP000230002"/>
    </source>
</evidence>
<gene>
    <name evidence="1" type="ORF">GSI_10017</name>
</gene>
<proteinExistence type="predicted"/>
<evidence type="ECO:0000313" key="1">
    <source>
        <dbReference type="EMBL" id="PIL27895.1"/>
    </source>
</evidence>
<name>A0A2G8S2A5_9APHY</name>
<dbReference type="Proteomes" id="UP000230002">
    <property type="component" value="Unassembled WGS sequence"/>
</dbReference>
<accession>A0A2G8S2A5</accession>
<keyword evidence="2" id="KW-1185">Reference proteome</keyword>
<sequence>MRLNRPSPRRWFRLPLGSHAQYGRFSSLKITGVARQSLPMFYHLPMSRLWTHNPTGAWSRTAHWVRIRLLRCSQIPASLFASVSTSSIVIGCTWSSLAGGFSLRSHWRARGRCGSVTACSLPGSSKINLGWSIVPRFRTSLPLTANLENAPPSHRRELRSQTGNVPGCPASFVTVEMSHHQTCLSGLFVCGVRCPTFHRAGNTVVRLLLASALAVHSFSSGPSRFRGLRTKTPDALSSSP</sequence>
<dbReference type="AlphaFoldDB" id="A0A2G8S2A5"/>
<organism evidence="1 2">
    <name type="scientific">Ganoderma sinense ZZ0214-1</name>
    <dbReference type="NCBI Taxonomy" id="1077348"/>
    <lineage>
        <taxon>Eukaryota</taxon>
        <taxon>Fungi</taxon>
        <taxon>Dikarya</taxon>
        <taxon>Basidiomycota</taxon>
        <taxon>Agaricomycotina</taxon>
        <taxon>Agaricomycetes</taxon>
        <taxon>Polyporales</taxon>
        <taxon>Polyporaceae</taxon>
        <taxon>Ganoderma</taxon>
    </lineage>
</organism>
<dbReference type="EMBL" id="AYKW01000033">
    <property type="protein sequence ID" value="PIL27895.1"/>
    <property type="molecule type" value="Genomic_DNA"/>
</dbReference>
<reference evidence="1 2" key="1">
    <citation type="journal article" date="2015" name="Sci. Rep.">
        <title>Chromosome-level genome map provides insights into diverse defense mechanisms in the medicinal fungus Ganoderma sinense.</title>
        <authorList>
            <person name="Zhu Y."/>
            <person name="Xu J."/>
            <person name="Sun C."/>
            <person name="Zhou S."/>
            <person name="Xu H."/>
            <person name="Nelson D.R."/>
            <person name="Qian J."/>
            <person name="Song J."/>
            <person name="Luo H."/>
            <person name="Xiang L."/>
            <person name="Li Y."/>
            <person name="Xu Z."/>
            <person name="Ji A."/>
            <person name="Wang L."/>
            <person name="Lu S."/>
            <person name="Hayward A."/>
            <person name="Sun W."/>
            <person name="Li X."/>
            <person name="Schwartz D.C."/>
            <person name="Wang Y."/>
            <person name="Chen S."/>
        </authorList>
    </citation>
    <scope>NUCLEOTIDE SEQUENCE [LARGE SCALE GENOMIC DNA]</scope>
    <source>
        <strain evidence="1 2">ZZ0214-1</strain>
    </source>
</reference>
<comment type="caution">
    <text evidence="1">The sequence shown here is derived from an EMBL/GenBank/DDBJ whole genome shotgun (WGS) entry which is preliminary data.</text>
</comment>
<protein>
    <submittedName>
        <fullName evidence="1">Uncharacterized protein</fullName>
    </submittedName>
</protein>